<reference evidence="3" key="2">
    <citation type="journal article" date="2024" name="Plant">
        <title>Genomic evolution and insights into agronomic trait innovations of Sesamum species.</title>
        <authorList>
            <person name="Miao H."/>
            <person name="Wang L."/>
            <person name="Qu L."/>
            <person name="Liu H."/>
            <person name="Sun Y."/>
            <person name="Le M."/>
            <person name="Wang Q."/>
            <person name="Wei S."/>
            <person name="Zheng Y."/>
            <person name="Lin W."/>
            <person name="Duan Y."/>
            <person name="Cao H."/>
            <person name="Xiong S."/>
            <person name="Wang X."/>
            <person name="Wei L."/>
            <person name="Li C."/>
            <person name="Ma Q."/>
            <person name="Ju M."/>
            <person name="Zhao R."/>
            <person name="Li G."/>
            <person name="Mu C."/>
            <person name="Tian Q."/>
            <person name="Mei H."/>
            <person name="Zhang T."/>
            <person name="Gao T."/>
            <person name="Zhang H."/>
        </authorList>
    </citation>
    <scope>NUCLEOTIDE SEQUENCE</scope>
    <source>
        <strain evidence="3">K16</strain>
    </source>
</reference>
<dbReference type="PANTHER" id="PTHR45812:SF1">
    <property type="entry name" value="DNA POLYMERASE ZETA CATALYTIC SUBUNIT"/>
    <property type="match status" value="1"/>
</dbReference>
<gene>
    <name evidence="3" type="ORF">Sango_0670100</name>
</gene>
<dbReference type="AlphaFoldDB" id="A0AAE1X7Q8"/>
<dbReference type="InterPro" id="IPR030559">
    <property type="entry name" value="PolZ_Rev3"/>
</dbReference>
<reference evidence="3" key="1">
    <citation type="submission" date="2020-06" db="EMBL/GenBank/DDBJ databases">
        <authorList>
            <person name="Li T."/>
            <person name="Hu X."/>
            <person name="Zhang T."/>
            <person name="Song X."/>
            <person name="Zhang H."/>
            <person name="Dai N."/>
            <person name="Sheng W."/>
            <person name="Hou X."/>
            <person name="Wei L."/>
        </authorList>
    </citation>
    <scope>NUCLEOTIDE SEQUENCE</scope>
    <source>
        <strain evidence="3">K16</strain>
        <tissue evidence="3">Leaf</tissue>
    </source>
</reference>
<dbReference type="GO" id="GO:0005634">
    <property type="term" value="C:nucleus"/>
    <property type="evidence" value="ECO:0007669"/>
    <property type="project" value="TreeGrafter"/>
</dbReference>
<accession>A0AAE1X7Q8</accession>
<dbReference type="GO" id="GO:0000724">
    <property type="term" value="P:double-strand break repair via homologous recombination"/>
    <property type="evidence" value="ECO:0007669"/>
    <property type="project" value="TreeGrafter"/>
</dbReference>
<evidence type="ECO:0000313" key="4">
    <source>
        <dbReference type="Proteomes" id="UP001289374"/>
    </source>
</evidence>
<dbReference type="GO" id="GO:0042276">
    <property type="term" value="P:error-prone translesion synthesis"/>
    <property type="evidence" value="ECO:0007669"/>
    <property type="project" value="TreeGrafter"/>
</dbReference>
<protein>
    <submittedName>
        <fullName evidence="3">DNA polymerase zeta catalytic subunit</fullName>
    </submittedName>
</protein>
<comment type="caution">
    <text evidence="3">The sequence shown here is derived from an EMBL/GenBank/DDBJ whole genome shotgun (WGS) entry which is preliminary data.</text>
</comment>
<organism evidence="3 4">
    <name type="scientific">Sesamum angolense</name>
    <dbReference type="NCBI Taxonomy" id="2727404"/>
    <lineage>
        <taxon>Eukaryota</taxon>
        <taxon>Viridiplantae</taxon>
        <taxon>Streptophyta</taxon>
        <taxon>Embryophyta</taxon>
        <taxon>Tracheophyta</taxon>
        <taxon>Spermatophyta</taxon>
        <taxon>Magnoliopsida</taxon>
        <taxon>eudicotyledons</taxon>
        <taxon>Gunneridae</taxon>
        <taxon>Pentapetalae</taxon>
        <taxon>asterids</taxon>
        <taxon>lamiids</taxon>
        <taxon>Lamiales</taxon>
        <taxon>Pedaliaceae</taxon>
        <taxon>Sesamum</taxon>
    </lineage>
</organism>
<proteinExistence type="predicted"/>
<evidence type="ECO:0000313" key="3">
    <source>
        <dbReference type="EMBL" id="KAK4406636.1"/>
    </source>
</evidence>
<comment type="catalytic activity">
    <reaction evidence="1">
        <text>DNA(n) + a 2'-deoxyribonucleoside 5'-triphosphate = DNA(n+1) + diphosphate</text>
        <dbReference type="Rhea" id="RHEA:22508"/>
        <dbReference type="Rhea" id="RHEA-COMP:17339"/>
        <dbReference type="Rhea" id="RHEA-COMP:17340"/>
        <dbReference type="ChEBI" id="CHEBI:33019"/>
        <dbReference type="ChEBI" id="CHEBI:61560"/>
        <dbReference type="ChEBI" id="CHEBI:173112"/>
        <dbReference type="EC" id="2.7.7.7"/>
    </reaction>
</comment>
<feature type="domain" description="DNA polymerase delta/zeta catalytic subunit N-terminal" evidence="2">
    <location>
        <begin position="30"/>
        <end position="91"/>
    </location>
</feature>
<dbReference type="EMBL" id="JACGWL010000003">
    <property type="protein sequence ID" value="KAK4406636.1"/>
    <property type="molecule type" value="Genomic_DNA"/>
</dbReference>
<dbReference type="GO" id="GO:0003887">
    <property type="term" value="F:DNA-directed DNA polymerase activity"/>
    <property type="evidence" value="ECO:0007669"/>
    <property type="project" value="UniProtKB-EC"/>
</dbReference>
<dbReference type="GO" id="GO:0016035">
    <property type="term" value="C:zeta DNA polymerase complex"/>
    <property type="evidence" value="ECO:0007669"/>
    <property type="project" value="InterPro"/>
</dbReference>
<dbReference type="Pfam" id="PF24055">
    <property type="entry name" value="POL3_N"/>
    <property type="match status" value="1"/>
</dbReference>
<dbReference type="InterPro" id="IPR056435">
    <property type="entry name" value="DPOD/Z_N"/>
</dbReference>
<evidence type="ECO:0000259" key="2">
    <source>
        <dbReference type="Pfam" id="PF24055"/>
    </source>
</evidence>
<name>A0AAE1X7Q8_9LAMI</name>
<dbReference type="PANTHER" id="PTHR45812">
    <property type="entry name" value="DNA POLYMERASE ZETA CATALYTIC SUBUNIT"/>
    <property type="match status" value="1"/>
</dbReference>
<sequence length="94" mass="10522">MGDSQPQAFSVRIVSIDHYMAPPIPGFDVSYSSFHVDSRTHSLSLALEKALKLKGSAGSKRQHVHGCELVRAKKFYGYYSPEELFVKIFLYPSA</sequence>
<dbReference type="Proteomes" id="UP001289374">
    <property type="component" value="Unassembled WGS sequence"/>
</dbReference>
<keyword evidence="4" id="KW-1185">Reference proteome</keyword>
<evidence type="ECO:0000256" key="1">
    <source>
        <dbReference type="ARBA" id="ARBA00049244"/>
    </source>
</evidence>